<dbReference type="Pfam" id="PF05448">
    <property type="entry name" value="AXE1"/>
    <property type="match status" value="1"/>
</dbReference>
<dbReference type="AlphaFoldDB" id="A0A927CB39"/>
<evidence type="ECO:0000313" key="3">
    <source>
        <dbReference type="Proteomes" id="UP000639396"/>
    </source>
</evidence>
<dbReference type="PANTHER" id="PTHR47381">
    <property type="entry name" value="ALPHA/BETA-HYDROLASES SUPERFAMILY PROTEIN"/>
    <property type="match status" value="1"/>
</dbReference>
<reference evidence="2" key="1">
    <citation type="submission" date="2020-09" db="EMBL/GenBank/DDBJ databases">
        <title>A novel bacterium of genus Paenibacillus, isolated from South China Sea.</title>
        <authorList>
            <person name="Huang H."/>
            <person name="Mo K."/>
            <person name="Hu Y."/>
        </authorList>
    </citation>
    <scope>NUCLEOTIDE SEQUENCE</scope>
    <source>
        <strain evidence="2">IB182363</strain>
    </source>
</reference>
<dbReference type="Proteomes" id="UP000639396">
    <property type="component" value="Unassembled WGS sequence"/>
</dbReference>
<dbReference type="InterPro" id="IPR008391">
    <property type="entry name" value="AXE1_dom"/>
</dbReference>
<dbReference type="PANTHER" id="PTHR47381:SF3">
    <property type="entry name" value="ALPHA_BETA-HYDROLASES SUPERFAMILY PROTEIN"/>
    <property type="match status" value="1"/>
</dbReference>
<evidence type="ECO:0000313" key="2">
    <source>
        <dbReference type="EMBL" id="MBD2863332.1"/>
    </source>
</evidence>
<dbReference type="Gene3D" id="3.40.50.1820">
    <property type="entry name" value="alpha/beta hydrolase"/>
    <property type="match status" value="2"/>
</dbReference>
<keyword evidence="3" id="KW-1185">Reference proteome</keyword>
<feature type="domain" description="Acetyl xylan esterase" evidence="1">
    <location>
        <begin position="69"/>
        <end position="215"/>
    </location>
</feature>
<comment type="caution">
    <text evidence="2">The sequence shown here is derived from an EMBL/GenBank/DDBJ whole genome shotgun (WGS) entry which is preliminary data.</text>
</comment>
<organism evidence="2 3">
    <name type="scientific">Paenibacillus oceani</name>
    <dbReference type="NCBI Taxonomy" id="2772510"/>
    <lineage>
        <taxon>Bacteria</taxon>
        <taxon>Bacillati</taxon>
        <taxon>Bacillota</taxon>
        <taxon>Bacilli</taxon>
        <taxon>Bacillales</taxon>
        <taxon>Paenibacillaceae</taxon>
        <taxon>Paenibacillus</taxon>
    </lineage>
</organism>
<dbReference type="EMBL" id="JACXJA010000019">
    <property type="protein sequence ID" value="MBD2863332.1"/>
    <property type="molecule type" value="Genomic_DNA"/>
</dbReference>
<name>A0A927CB39_9BACL</name>
<sequence>MHIKEYLHQMAWKADERALPSFGSADEFEVWRRQRQKRFHEMLGIDGYLAEERTPLRVTVTGSVDCGTHRINKLHYQSLPGLYVAANLYVPAGLKEPAPGILYVCGHSATQKIQYQEHSRRFAQEGFVTLVVDTIQHGEVQGIHHGTYSRGMFDWVSRGYSPSAAEVWNAIRGLDVLSELTEVDAARLGITGHSGGGSISWWAMCADDRIKAMASSSGTGHLTSHIRDRTLDYHCDCNFPNNPDGWSLTEAYALAAPRPVLIVAPARDRVFRIDSVRYVHDKLQALYRNIGAEGRLGLFEFQAPHMYTPESRKHVFSWFLTHLAGRPVTPEQATDFDGVKLPVEQLLVFGGKPPADDRSTTVEGGFVRLPVPADIETMEQLATERTRVIAALRKESFAAFPQEPIPLAAEREHEYDLMDGNCSRKFSFSSDSYWRLEGELRGIDGGSPRPAAVALRRSVHRKEDEPFDILKQLGAGWIKARIDPRGTGDSTWGPELNWHVRRSSALIGHTVTSMRVWDTLRGLEVIRARPEVDPARVLLAGKGEMAVVALLAALLDGEVGTLVLEDMPSSFLQADDDPARLGEGFEVINALRIADLPQLAALLWPVKLIVTGKRWQGYEYAERLYARLGGPGRIMYRTDTNGWPADEVRL</sequence>
<protein>
    <submittedName>
        <fullName evidence="2">Acetylxylan esterase</fullName>
    </submittedName>
</protein>
<dbReference type="SUPFAM" id="SSF53474">
    <property type="entry name" value="alpha/beta-Hydrolases"/>
    <property type="match status" value="2"/>
</dbReference>
<gene>
    <name evidence="2" type="ORF">IDH45_15165</name>
</gene>
<dbReference type="RefSeq" id="WP_190928965.1">
    <property type="nucleotide sequence ID" value="NZ_JACXJA010000019.1"/>
</dbReference>
<dbReference type="InterPro" id="IPR029058">
    <property type="entry name" value="AB_hydrolase_fold"/>
</dbReference>
<proteinExistence type="predicted"/>
<accession>A0A927CB39</accession>
<evidence type="ECO:0000259" key="1">
    <source>
        <dbReference type="Pfam" id="PF05448"/>
    </source>
</evidence>